<keyword evidence="5" id="KW-1185">Reference proteome</keyword>
<name>A0A7W8GB87_9SPIR</name>
<sequence length="255" mass="29028">MRILCLGDSIMQYNDFSTFPQTGWVQELARFFPVSTLWLNFARNGRSTKSFIDEGRFMRVMAEAEDGDFALIQFAHNDEKDDPLRHTGSERGGAFRKNLSYFVRELKGRGVRPVLLTPMARRMFEGTSAKDSHGEYAPAIIETAAEENIPCIDMNALTLDFLNKTGFEASRRYYMNFDAGLYENFPEGREDNSHLRPDGANAYSKIAAGEIKKIAETFPEYKELSDSCMCGTESPFMEVEAENSEIDDEYTVFQK</sequence>
<keyword evidence="2" id="KW-0378">Hydrolase</keyword>
<proteinExistence type="inferred from homology"/>
<accession>A0A7W8GB87</accession>
<organism evidence="4 5">
    <name type="scientific">Treponema ruminis</name>
    <dbReference type="NCBI Taxonomy" id="744515"/>
    <lineage>
        <taxon>Bacteria</taxon>
        <taxon>Pseudomonadati</taxon>
        <taxon>Spirochaetota</taxon>
        <taxon>Spirochaetia</taxon>
        <taxon>Spirochaetales</taxon>
        <taxon>Treponemataceae</taxon>
        <taxon>Treponema</taxon>
    </lineage>
</organism>
<dbReference type="AlphaFoldDB" id="A0A7W8GB87"/>
<dbReference type="CDD" id="cd01821">
    <property type="entry name" value="Rhamnogalacturan_acetylesterase_like"/>
    <property type="match status" value="1"/>
</dbReference>
<dbReference type="InterPro" id="IPR013830">
    <property type="entry name" value="SGNH_hydro"/>
</dbReference>
<dbReference type="InterPro" id="IPR037459">
    <property type="entry name" value="RhgT-like"/>
</dbReference>
<reference evidence="4 5" key="1">
    <citation type="submission" date="2020-08" db="EMBL/GenBank/DDBJ databases">
        <title>Genomic Encyclopedia of Type Strains, Phase IV (KMG-IV): sequencing the most valuable type-strain genomes for metagenomic binning, comparative biology and taxonomic classification.</title>
        <authorList>
            <person name="Goeker M."/>
        </authorList>
    </citation>
    <scope>NUCLEOTIDE SEQUENCE [LARGE SCALE GENOMIC DNA]</scope>
    <source>
        <strain evidence="4 5">DSM 103462</strain>
    </source>
</reference>
<dbReference type="PANTHER" id="PTHR43695">
    <property type="entry name" value="PUTATIVE (AFU_ORTHOLOGUE AFUA_2G17250)-RELATED"/>
    <property type="match status" value="1"/>
</dbReference>
<dbReference type="GO" id="GO:0016788">
    <property type="term" value="F:hydrolase activity, acting on ester bonds"/>
    <property type="evidence" value="ECO:0007669"/>
    <property type="project" value="UniProtKB-ARBA"/>
</dbReference>
<feature type="domain" description="SGNH hydrolase-type esterase" evidence="3">
    <location>
        <begin position="5"/>
        <end position="159"/>
    </location>
</feature>
<dbReference type="Proteomes" id="UP000518887">
    <property type="component" value="Unassembled WGS sequence"/>
</dbReference>
<dbReference type="SUPFAM" id="SSF52266">
    <property type="entry name" value="SGNH hydrolase"/>
    <property type="match status" value="1"/>
</dbReference>
<evidence type="ECO:0000313" key="4">
    <source>
        <dbReference type="EMBL" id="MBB5227263.1"/>
    </source>
</evidence>
<dbReference type="Gene3D" id="3.40.50.1110">
    <property type="entry name" value="SGNH hydrolase"/>
    <property type="match status" value="1"/>
</dbReference>
<comment type="caution">
    <text evidence="4">The sequence shown here is derived from an EMBL/GenBank/DDBJ whole genome shotgun (WGS) entry which is preliminary data.</text>
</comment>
<gene>
    <name evidence="4" type="ORF">HNP76_002661</name>
</gene>
<dbReference type="EMBL" id="JACHFQ010000009">
    <property type="protein sequence ID" value="MBB5227263.1"/>
    <property type="molecule type" value="Genomic_DNA"/>
</dbReference>
<evidence type="ECO:0000313" key="5">
    <source>
        <dbReference type="Proteomes" id="UP000518887"/>
    </source>
</evidence>
<dbReference type="RefSeq" id="WP_184661327.1">
    <property type="nucleotide sequence ID" value="NZ_CP031518.1"/>
</dbReference>
<evidence type="ECO:0000259" key="3">
    <source>
        <dbReference type="Pfam" id="PF13472"/>
    </source>
</evidence>
<protein>
    <submittedName>
        <fullName evidence="4">Lysophospholipase L1-like esterase</fullName>
    </submittedName>
</protein>
<evidence type="ECO:0000256" key="1">
    <source>
        <dbReference type="ARBA" id="ARBA00008668"/>
    </source>
</evidence>
<dbReference type="InterPro" id="IPR036514">
    <property type="entry name" value="SGNH_hydro_sf"/>
</dbReference>
<dbReference type="PANTHER" id="PTHR43695:SF1">
    <property type="entry name" value="RHAMNOGALACTURONAN ACETYLESTERASE"/>
    <property type="match status" value="1"/>
</dbReference>
<dbReference type="Pfam" id="PF13472">
    <property type="entry name" value="Lipase_GDSL_2"/>
    <property type="match status" value="1"/>
</dbReference>
<evidence type="ECO:0000256" key="2">
    <source>
        <dbReference type="ARBA" id="ARBA00022801"/>
    </source>
</evidence>
<comment type="similarity">
    <text evidence="1">Belongs to the 'GDSL' lipolytic enzyme family.</text>
</comment>